<keyword evidence="1 5" id="KW-0963">Cytoplasm</keyword>
<comment type="function">
    <text evidence="5">Involved in chemotaxis. Part of a chemotaxis signal transduction system that modulates chemotaxis in response to various stimuli. Catalyzes the demethylation of specific methylglutamate residues introduced into the chemoreceptors (methyl-accepting chemotaxis proteins or MCP) by CheR. Also mediates the irreversible deamidation of specific glutamine residues to glutamic acid.</text>
</comment>
<feature type="active site" evidence="5 6">
    <location>
        <position position="286"/>
    </location>
</feature>
<name>A0ABY3A2W5_9GAMM</name>
<dbReference type="NCBIfam" id="NF001965">
    <property type="entry name" value="PRK00742.1"/>
    <property type="match status" value="1"/>
</dbReference>
<dbReference type="InterPro" id="IPR008248">
    <property type="entry name" value="CheB-like"/>
</dbReference>
<dbReference type="PANTHER" id="PTHR42872:SF6">
    <property type="entry name" value="PROTEIN-GLUTAMATE METHYLESTERASE_PROTEIN-GLUTAMINE GLUTAMINASE"/>
    <property type="match status" value="1"/>
</dbReference>
<dbReference type="Gene3D" id="3.40.50.2300">
    <property type="match status" value="1"/>
</dbReference>
<comment type="domain">
    <text evidence="5">Contains a C-terminal catalytic domain, and an N-terminal region which modulates catalytic activity.</text>
</comment>
<comment type="caution">
    <text evidence="10">The sequence shown here is derived from an EMBL/GenBank/DDBJ whole genome shotgun (WGS) entry which is preliminary data.</text>
</comment>
<dbReference type="InterPro" id="IPR001789">
    <property type="entry name" value="Sig_transdc_resp-reg_receiver"/>
</dbReference>
<reference evidence="10 11" key="1">
    <citation type="submission" date="2019-06" db="EMBL/GenBank/DDBJ databases">
        <title>Pantoea dispersa Assembly.</title>
        <authorList>
            <person name="Wang J."/>
        </authorList>
    </citation>
    <scope>NUCLEOTIDE SEQUENCE [LARGE SCALE GENOMIC DNA]</scope>
    <source>
        <strain evidence="11">bio</strain>
    </source>
</reference>
<comment type="catalytic activity">
    <reaction evidence="5">
        <text>L-glutaminyl-[protein] + H2O = L-glutamyl-[protein] + NH4(+)</text>
        <dbReference type="Rhea" id="RHEA:16441"/>
        <dbReference type="Rhea" id="RHEA-COMP:10207"/>
        <dbReference type="Rhea" id="RHEA-COMP:10208"/>
        <dbReference type="ChEBI" id="CHEBI:15377"/>
        <dbReference type="ChEBI" id="CHEBI:28938"/>
        <dbReference type="ChEBI" id="CHEBI:29973"/>
        <dbReference type="ChEBI" id="CHEBI:30011"/>
        <dbReference type="EC" id="3.5.1.44"/>
    </reaction>
</comment>
<dbReference type="NCBIfam" id="NF009206">
    <property type="entry name" value="PRK12555.1"/>
    <property type="match status" value="1"/>
</dbReference>
<dbReference type="Pfam" id="PF01339">
    <property type="entry name" value="CheB_methylest"/>
    <property type="match status" value="1"/>
</dbReference>
<evidence type="ECO:0000256" key="4">
    <source>
        <dbReference type="ARBA" id="ARBA00048267"/>
    </source>
</evidence>
<dbReference type="SUPFAM" id="SSF52172">
    <property type="entry name" value="CheY-like"/>
    <property type="match status" value="1"/>
</dbReference>
<keyword evidence="3 5" id="KW-0378">Hydrolase</keyword>
<dbReference type="PROSITE" id="PS50110">
    <property type="entry name" value="RESPONSE_REGULATORY"/>
    <property type="match status" value="1"/>
</dbReference>
<evidence type="ECO:0000313" key="11">
    <source>
        <dbReference type="Proteomes" id="UP000319715"/>
    </source>
</evidence>
<proteinExistence type="inferred from homology"/>
<evidence type="ECO:0000259" key="9">
    <source>
        <dbReference type="PROSITE" id="PS50122"/>
    </source>
</evidence>
<evidence type="ECO:0000313" key="10">
    <source>
        <dbReference type="EMBL" id="TQC76848.1"/>
    </source>
</evidence>
<dbReference type="EC" id="3.1.1.61" evidence="5"/>
<keyword evidence="11" id="KW-1185">Reference proteome</keyword>
<comment type="PTM">
    <text evidence="5">Phosphorylated by CheA. Phosphorylation of the N-terminal regulatory domain activates the methylesterase activity.</text>
</comment>
<accession>A0ABY3A2W5</accession>
<feature type="domain" description="CheB-type methylesterase" evidence="9">
    <location>
        <begin position="152"/>
        <end position="344"/>
    </location>
</feature>
<keyword evidence="5 7" id="KW-0597">Phosphoprotein</keyword>
<evidence type="ECO:0000256" key="6">
    <source>
        <dbReference type="PROSITE-ProRule" id="PRU00050"/>
    </source>
</evidence>
<evidence type="ECO:0000256" key="5">
    <source>
        <dbReference type="HAMAP-Rule" id="MF_00099"/>
    </source>
</evidence>
<evidence type="ECO:0000256" key="3">
    <source>
        <dbReference type="ARBA" id="ARBA00022801"/>
    </source>
</evidence>
<dbReference type="Pfam" id="PF00072">
    <property type="entry name" value="Response_reg"/>
    <property type="match status" value="1"/>
</dbReference>
<feature type="modified residue" description="4-aspartylphosphate" evidence="5 7">
    <location>
        <position position="56"/>
    </location>
</feature>
<feature type="domain" description="Response regulatory" evidence="8">
    <location>
        <begin position="5"/>
        <end position="122"/>
    </location>
</feature>
<feature type="active site" evidence="5 6">
    <location>
        <position position="190"/>
    </location>
</feature>
<dbReference type="Gene3D" id="3.40.50.180">
    <property type="entry name" value="Methylesterase CheB, C-terminal domain"/>
    <property type="match status" value="1"/>
</dbReference>
<dbReference type="InterPro" id="IPR011006">
    <property type="entry name" value="CheY-like_superfamily"/>
</dbReference>
<keyword evidence="2 5" id="KW-0145">Chemotaxis</keyword>
<dbReference type="PIRSF" id="PIRSF000876">
    <property type="entry name" value="RR_chemtxs_CheB"/>
    <property type="match status" value="1"/>
</dbReference>
<sequence>MNKIKVLCVDDSTLIRNLMTRIVDQQPDMEMVATAANPLIARELIKQYNPDVLTLDVEMPHMDGLEFLQRLMRLRPMPVIMISSLTTQGSETTLTALELGAVDFIAKPELRQPGSMALYSELVCEKIRAAAQVRLRRQESLPPAAPVIMPSRAARDTLFAIGSSTGGTEALRRVLTTLPADCPGIVIAQHMPPGFTRSFAQRLNLLCHITVKEAEDGETVRPGHAYIAPGDYHLTLARSSGHYQLALNQQPAINRHRPSVDVLFHSVASVAGKRAVGAILTGMGSDGARGLLAMRQAGAWTLAQSEKTCVVFGMPREAIALNAACEVVDLPQIGQQLLNRAGAVPQAR</sequence>
<feature type="active site" evidence="5 6">
    <location>
        <position position="164"/>
    </location>
</feature>
<gene>
    <name evidence="5" type="primary">cheB</name>
    <name evidence="10" type="ORF">FK492_02250</name>
</gene>
<dbReference type="CDD" id="cd16432">
    <property type="entry name" value="CheB_Rec"/>
    <property type="match status" value="1"/>
</dbReference>
<comment type="subcellular location">
    <subcellularLocation>
        <location evidence="5">Cytoplasm</location>
    </subcellularLocation>
</comment>
<evidence type="ECO:0000256" key="7">
    <source>
        <dbReference type="PROSITE-ProRule" id="PRU00169"/>
    </source>
</evidence>
<dbReference type="CDD" id="cd17541">
    <property type="entry name" value="REC_CheB-like"/>
    <property type="match status" value="1"/>
</dbReference>
<evidence type="ECO:0000259" key="8">
    <source>
        <dbReference type="PROSITE" id="PS50110"/>
    </source>
</evidence>
<dbReference type="PANTHER" id="PTHR42872">
    <property type="entry name" value="PROTEIN-GLUTAMATE METHYLESTERASE/PROTEIN-GLUTAMINE GLUTAMINASE"/>
    <property type="match status" value="1"/>
</dbReference>
<dbReference type="HAMAP" id="MF_00099">
    <property type="entry name" value="CheB_chemtxs"/>
    <property type="match status" value="1"/>
</dbReference>
<organism evidence="10 11">
    <name type="scientific">Pantoea dispersa</name>
    <dbReference type="NCBI Taxonomy" id="59814"/>
    <lineage>
        <taxon>Bacteria</taxon>
        <taxon>Pseudomonadati</taxon>
        <taxon>Pseudomonadota</taxon>
        <taxon>Gammaproteobacteria</taxon>
        <taxon>Enterobacterales</taxon>
        <taxon>Erwiniaceae</taxon>
        <taxon>Pantoea</taxon>
    </lineage>
</organism>
<dbReference type="InterPro" id="IPR035909">
    <property type="entry name" value="CheB_C"/>
</dbReference>
<evidence type="ECO:0000256" key="2">
    <source>
        <dbReference type="ARBA" id="ARBA00022500"/>
    </source>
</evidence>
<dbReference type="SUPFAM" id="SSF52738">
    <property type="entry name" value="Methylesterase CheB, C-terminal domain"/>
    <property type="match status" value="1"/>
</dbReference>
<protein>
    <recommendedName>
        <fullName evidence="5">Protein-glutamate methylesterase/protein-glutamine glutaminase</fullName>
        <ecNumber evidence="5">3.1.1.61</ecNumber>
        <ecNumber evidence="5">3.5.1.44</ecNumber>
    </recommendedName>
</protein>
<dbReference type="PROSITE" id="PS50122">
    <property type="entry name" value="CHEB"/>
    <property type="match status" value="1"/>
</dbReference>
<comment type="catalytic activity">
    <reaction evidence="4 5">
        <text>[protein]-L-glutamate 5-O-methyl ester + H2O = L-glutamyl-[protein] + methanol + H(+)</text>
        <dbReference type="Rhea" id="RHEA:23236"/>
        <dbReference type="Rhea" id="RHEA-COMP:10208"/>
        <dbReference type="Rhea" id="RHEA-COMP:10311"/>
        <dbReference type="ChEBI" id="CHEBI:15377"/>
        <dbReference type="ChEBI" id="CHEBI:15378"/>
        <dbReference type="ChEBI" id="CHEBI:17790"/>
        <dbReference type="ChEBI" id="CHEBI:29973"/>
        <dbReference type="ChEBI" id="CHEBI:82795"/>
        <dbReference type="EC" id="3.1.1.61"/>
    </reaction>
</comment>
<dbReference type="RefSeq" id="WP_058757465.1">
    <property type="nucleotide sequence ID" value="NZ_JBBCXI010000001.1"/>
</dbReference>
<evidence type="ECO:0000256" key="1">
    <source>
        <dbReference type="ARBA" id="ARBA00022490"/>
    </source>
</evidence>
<comment type="similarity">
    <text evidence="5">Belongs to the CheB family.</text>
</comment>
<dbReference type="SMART" id="SM00448">
    <property type="entry name" value="REC"/>
    <property type="match status" value="1"/>
</dbReference>
<dbReference type="InterPro" id="IPR000673">
    <property type="entry name" value="Sig_transdc_resp-reg_Me-estase"/>
</dbReference>
<dbReference type="EMBL" id="VICF01000001">
    <property type="protein sequence ID" value="TQC76848.1"/>
    <property type="molecule type" value="Genomic_DNA"/>
</dbReference>
<dbReference type="EC" id="3.5.1.44" evidence="5"/>
<dbReference type="Proteomes" id="UP000319715">
    <property type="component" value="Unassembled WGS sequence"/>
</dbReference>